<dbReference type="PANTHER" id="PTHR31719">
    <property type="entry name" value="NAC TRANSCRIPTION FACTOR 56"/>
    <property type="match status" value="1"/>
</dbReference>
<evidence type="ECO:0000256" key="5">
    <source>
        <dbReference type="SAM" id="MobiDB-lite"/>
    </source>
</evidence>
<keyword evidence="2" id="KW-0238">DNA-binding</keyword>
<dbReference type="GO" id="GO:0006355">
    <property type="term" value="P:regulation of DNA-templated transcription"/>
    <property type="evidence" value="ECO:0007669"/>
    <property type="project" value="InterPro"/>
</dbReference>
<dbReference type="InterPro" id="IPR003441">
    <property type="entry name" value="NAC-dom"/>
</dbReference>
<evidence type="ECO:0000256" key="4">
    <source>
        <dbReference type="ARBA" id="ARBA00023242"/>
    </source>
</evidence>
<evidence type="ECO:0000313" key="8">
    <source>
        <dbReference type="Proteomes" id="UP000655225"/>
    </source>
</evidence>
<gene>
    <name evidence="7" type="ORF">HHK36_003515</name>
</gene>
<dbReference type="Pfam" id="PF02365">
    <property type="entry name" value="NAM"/>
    <property type="match status" value="1"/>
</dbReference>
<evidence type="ECO:0000256" key="2">
    <source>
        <dbReference type="ARBA" id="ARBA00023125"/>
    </source>
</evidence>
<dbReference type="GO" id="GO:0003677">
    <property type="term" value="F:DNA binding"/>
    <property type="evidence" value="ECO:0007669"/>
    <property type="project" value="UniProtKB-KW"/>
</dbReference>
<feature type="compositionally biased region" description="Basic and acidic residues" evidence="5">
    <location>
        <begin position="212"/>
        <end position="221"/>
    </location>
</feature>
<feature type="compositionally biased region" description="Pro residues" evidence="5">
    <location>
        <begin position="399"/>
        <end position="420"/>
    </location>
</feature>
<dbReference type="EMBL" id="JABCRI010000002">
    <property type="protein sequence ID" value="KAF8410977.1"/>
    <property type="molecule type" value="Genomic_DNA"/>
</dbReference>
<evidence type="ECO:0000259" key="6">
    <source>
        <dbReference type="PROSITE" id="PS51005"/>
    </source>
</evidence>
<dbReference type="InterPro" id="IPR036093">
    <property type="entry name" value="NAC_dom_sf"/>
</dbReference>
<dbReference type="SUPFAM" id="SSF101941">
    <property type="entry name" value="NAC domain"/>
    <property type="match status" value="1"/>
</dbReference>
<feature type="compositionally biased region" description="Polar residues" evidence="5">
    <location>
        <begin position="388"/>
        <end position="397"/>
    </location>
</feature>
<evidence type="ECO:0000313" key="7">
    <source>
        <dbReference type="EMBL" id="KAF8410977.1"/>
    </source>
</evidence>
<keyword evidence="4" id="KW-0539">Nucleus</keyword>
<keyword evidence="1" id="KW-0805">Transcription regulation</keyword>
<evidence type="ECO:0000256" key="3">
    <source>
        <dbReference type="ARBA" id="ARBA00023163"/>
    </source>
</evidence>
<reference evidence="7 8" key="1">
    <citation type="submission" date="2020-04" db="EMBL/GenBank/DDBJ databases">
        <title>Plant Genome Project.</title>
        <authorList>
            <person name="Zhang R.-G."/>
        </authorList>
    </citation>
    <scope>NUCLEOTIDE SEQUENCE [LARGE SCALE GENOMIC DNA]</scope>
    <source>
        <strain evidence="7">YNK0</strain>
        <tissue evidence="7">Leaf</tissue>
    </source>
</reference>
<dbReference type="Gene3D" id="2.170.150.80">
    <property type="entry name" value="NAC domain"/>
    <property type="match status" value="1"/>
</dbReference>
<name>A0A834ZYH0_TETSI</name>
<comment type="caution">
    <text evidence="7">The sequence shown here is derived from an EMBL/GenBank/DDBJ whole genome shotgun (WGS) entry which is preliminary data.</text>
</comment>
<dbReference type="PANTHER" id="PTHR31719:SF179">
    <property type="entry name" value="OS08G0148400 PROTEIN"/>
    <property type="match status" value="1"/>
</dbReference>
<accession>A0A834ZYH0</accession>
<dbReference type="OrthoDB" id="1848784at2759"/>
<keyword evidence="8" id="KW-1185">Reference proteome</keyword>
<dbReference type="Proteomes" id="UP000655225">
    <property type="component" value="Unassembled WGS sequence"/>
</dbReference>
<dbReference type="PROSITE" id="PS51005">
    <property type="entry name" value="NAC"/>
    <property type="match status" value="1"/>
</dbReference>
<dbReference type="AlphaFoldDB" id="A0A834ZYH0"/>
<proteinExistence type="predicted"/>
<feature type="domain" description="NAC" evidence="6">
    <location>
        <begin position="42"/>
        <end position="198"/>
    </location>
</feature>
<sequence>MEDEEQEQDSAAATAIMNTTQVLMSSTQNAGTSALHENLDSFPPGYRFCPHDGELIRDYLMKKITNLPLPPNRIMDVNLALYNPEDLTAEYKACGEKEWYFFTPRDRKYANGTRPNRAAGDGFWKATGADISVYSGDTKVGYRKVLVYYMGKPPKGEKTNWIMHEYRVLGDGTPRTRTKTNANDMKLDDCVLCRIYKNEKKSSKTQQDQDGCDDHDHDHDQSPPSPRGSDDEEDDPISLYIISQPGESLEVDVGLGLVIEPISSSQPSLVEPISSSVLASINHHEPISSTRIPNSQSFIYEDNNQMISLDQSTTSQTFSQFTDDPPITKLMDFFLYQGFNIVMGPNLSSFDDDSSWSCDQQQLAQLPPLLSLDQQPPPPLNEQPPLSLDQQPTSSLAEQPPPTPDQQPAPTPDQQPPPVPPKRRRGTD</sequence>
<protein>
    <recommendedName>
        <fullName evidence="6">NAC domain-containing protein</fullName>
    </recommendedName>
</protein>
<organism evidence="7 8">
    <name type="scientific">Tetracentron sinense</name>
    <name type="common">Spur-leaf</name>
    <dbReference type="NCBI Taxonomy" id="13715"/>
    <lineage>
        <taxon>Eukaryota</taxon>
        <taxon>Viridiplantae</taxon>
        <taxon>Streptophyta</taxon>
        <taxon>Embryophyta</taxon>
        <taxon>Tracheophyta</taxon>
        <taxon>Spermatophyta</taxon>
        <taxon>Magnoliopsida</taxon>
        <taxon>Trochodendrales</taxon>
        <taxon>Trochodendraceae</taxon>
        <taxon>Tetracentron</taxon>
    </lineage>
</organism>
<keyword evidence="3" id="KW-0804">Transcription</keyword>
<feature type="region of interest" description="Disordered" evidence="5">
    <location>
        <begin position="370"/>
        <end position="428"/>
    </location>
</feature>
<evidence type="ECO:0000256" key="1">
    <source>
        <dbReference type="ARBA" id="ARBA00023015"/>
    </source>
</evidence>
<feature type="region of interest" description="Disordered" evidence="5">
    <location>
        <begin position="201"/>
        <end position="235"/>
    </location>
</feature>